<feature type="transmembrane region" description="Helical" evidence="7">
    <location>
        <begin position="178"/>
        <end position="201"/>
    </location>
</feature>
<comment type="similarity">
    <text evidence="5">Belongs to the SAT4 family.</text>
</comment>
<proteinExistence type="inferred from homology"/>
<feature type="transmembrane region" description="Helical" evidence="7">
    <location>
        <begin position="250"/>
        <end position="272"/>
    </location>
</feature>
<organism evidence="9 10">
    <name type="scientific">Trichodelitschia bisporula</name>
    <dbReference type="NCBI Taxonomy" id="703511"/>
    <lineage>
        <taxon>Eukaryota</taxon>
        <taxon>Fungi</taxon>
        <taxon>Dikarya</taxon>
        <taxon>Ascomycota</taxon>
        <taxon>Pezizomycotina</taxon>
        <taxon>Dothideomycetes</taxon>
        <taxon>Dothideomycetes incertae sedis</taxon>
        <taxon>Phaeotrichales</taxon>
        <taxon>Phaeotrichaceae</taxon>
        <taxon>Trichodelitschia</taxon>
    </lineage>
</organism>
<evidence type="ECO:0000256" key="5">
    <source>
        <dbReference type="ARBA" id="ARBA00038359"/>
    </source>
</evidence>
<evidence type="ECO:0000256" key="6">
    <source>
        <dbReference type="SAM" id="MobiDB-lite"/>
    </source>
</evidence>
<feature type="transmembrane region" description="Helical" evidence="7">
    <location>
        <begin position="213"/>
        <end position="235"/>
    </location>
</feature>
<evidence type="ECO:0000256" key="4">
    <source>
        <dbReference type="ARBA" id="ARBA00023136"/>
    </source>
</evidence>
<evidence type="ECO:0000313" key="9">
    <source>
        <dbReference type="EMBL" id="KAF2395898.1"/>
    </source>
</evidence>
<evidence type="ECO:0000256" key="2">
    <source>
        <dbReference type="ARBA" id="ARBA00022692"/>
    </source>
</evidence>
<dbReference type="PANTHER" id="PTHR33048">
    <property type="entry name" value="PTH11-LIKE INTEGRAL MEMBRANE PROTEIN (AFU_ORTHOLOGUE AFUA_5G11245)"/>
    <property type="match status" value="1"/>
</dbReference>
<gene>
    <name evidence="9" type="ORF">EJ06DRAFT_534584</name>
</gene>
<feature type="transmembrane region" description="Helical" evidence="7">
    <location>
        <begin position="132"/>
        <end position="153"/>
    </location>
</feature>
<dbReference type="GO" id="GO:0016020">
    <property type="term" value="C:membrane"/>
    <property type="evidence" value="ECO:0007669"/>
    <property type="project" value="UniProtKB-SubCell"/>
</dbReference>
<feature type="region of interest" description="Disordered" evidence="6">
    <location>
        <begin position="306"/>
        <end position="327"/>
    </location>
</feature>
<evidence type="ECO:0000313" key="10">
    <source>
        <dbReference type="Proteomes" id="UP000799640"/>
    </source>
</evidence>
<dbReference type="OrthoDB" id="5278984at2759"/>
<evidence type="ECO:0000256" key="7">
    <source>
        <dbReference type="SAM" id="Phobius"/>
    </source>
</evidence>
<evidence type="ECO:0000256" key="3">
    <source>
        <dbReference type="ARBA" id="ARBA00022989"/>
    </source>
</evidence>
<feature type="domain" description="Rhodopsin" evidence="8">
    <location>
        <begin position="37"/>
        <end position="277"/>
    </location>
</feature>
<name>A0A6G1HIL4_9PEZI</name>
<keyword evidence="3 7" id="KW-1133">Transmembrane helix</keyword>
<evidence type="ECO:0000256" key="1">
    <source>
        <dbReference type="ARBA" id="ARBA00004141"/>
    </source>
</evidence>
<feature type="transmembrane region" description="Helical" evidence="7">
    <location>
        <begin position="20"/>
        <end position="41"/>
    </location>
</feature>
<dbReference type="Proteomes" id="UP000799640">
    <property type="component" value="Unassembled WGS sequence"/>
</dbReference>
<feature type="transmembrane region" description="Helical" evidence="7">
    <location>
        <begin position="96"/>
        <end position="120"/>
    </location>
</feature>
<comment type="subcellular location">
    <subcellularLocation>
        <location evidence="1">Membrane</location>
        <topology evidence="1">Multi-pass membrane protein</topology>
    </subcellularLocation>
</comment>
<evidence type="ECO:0000259" key="8">
    <source>
        <dbReference type="Pfam" id="PF20684"/>
    </source>
</evidence>
<dbReference type="PANTHER" id="PTHR33048:SF129">
    <property type="entry name" value="INTEGRAL MEMBRANE PROTEIN-RELATED"/>
    <property type="match status" value="1"/>
</dbReference>
<keyword evidence="2 7" id="KW-0812">Transmembrane</keyword>
<keyword evidence="10" id="KW-1185">Reference proteome</keyword>
<dbReference type="Pfam" id="PF20684">
    <property type="entry name" value="Fung_rhodopsin"/>
    <property type="match status" value="1"/>
</dbReference>
<protein>
    <recommendedName>
        <fullName evidence="8">Rhodopsin domain-containing protein</fullName>
    </recommendedName>
</protein>
<dbReference type="InterPro" id="IPR052337">
    <property type="entry name" value="SAT4-like"/>
</dbReference>
<dbReference type="InterPro" id="IPR049326">
    <property type="entry name" value="Rhodopsin_dom_fungi"/>
</dbReference>
<reference evidence="9" key="1">
    <citation type="journal article" date="2020" name="Stud. Mycol.">
        <title>101 Dothideomycetes genomes: a test case for predicting lifestyles and emergence of pathogens.</title>
        <authorList>
            <person name="Haridas S."/>
            <person name="Albert R."/>
            <person name="Binder M."/>
            <person name="Bloem J."/>
            <person name="Labutti K."/>
            <person name="Salamov A."/>
            <person name="Andreopoulos B."/>
            <person name="Baker S."/>
            <person name="Barry K."/>
            <person name="Bills G."/>
            <person name="Bluhm B."/>
            <person name="Cannon C."/>
            <person name="Castanera R."/>
            <person name="Culley D."/>
            <person name="Daum C."/>
            <person name="Ezra D."/>
            <person name="Gonzalez J."/>
            <person name="Henrissat B."/>
            <person name="Kuo A."/>
            <person name="Liang C."/>
            <person name="Lipzen A."/>
            <person name="Lutzoni F."/>
            <person name="Magnuson J."/>
            <person name="Mondo S."/>
            <person name="Nolan M."/>
            <person name="Ohm R."/>
            <person name="Pangilinan J."/>
            <person name="Park H.-J."/>
            <person name="Ramirez L."/>
            <person name="Alfaro M."/>
            <person name="Sun H."/>
            <person name="Tritt A."/>
            <person name="Yoshinaga Y."/>
            <person name="Zwiers L.-H."/>
            <person name="Turgeon B."/>
            <person name="Goodwin S."/>
            <person name="Spatafora J."/>
            <person name="Crous P."/>
            <person name="Grigoriev I."/>
        </authorList>
    </citation>
    <scope>NUCLEOTIDE SEQUENCE</scope>
    <source>
        <strain evidence="9">CBS 262.69</strain>
    </source>
</reference>
<feature type="transmembrane region" description="Helical" evidence="7">
    <location>
        <begin position="53"/>
        <end position="76"/>
    </location>
</feature>
<accession>A0A6G1HIL4</accession>
<dbReference type="EMBL" id="ML996710">
    <property type="protein sequence ID" value="KAF2395898.1"/>
    <property type="molecule type" value="Genomic_DNA"/>
</dbReference>
<sequence>MVVPAGPALPDPNHSTTPVVVGSLGFLLCLTILTCFARIYTRIRPYPNLGLDDCTIVISTILATINFVLVCRMYVATGGHNAVYFKLDTLVYISKLGFVIQPLWVWTITFIKVSVVLMLLRIKQSYPWRVAGYSMIALLFAVAIVSLICQLLQCKPISHNWDVMAMGAGCWSQHRQDIATFTVSSVFVATDIACALLPLLFIRKINRPLRERILLGILLSLGLFASACGLAKVIIVDRIHKSRTSPLDNVSFIVLTWAEQYIGIIAACIPCLKALFESALRALGGPLSAQRTKRMAYSGSRSLPLDSLGGGRSGSRRPAVLSSGSGVFDGSYGPHRKLGSVTHDDLSDENVLLSNAKVEAQPPGAGNGLYIMKQVEVSWKENSR</sequence>
<dbReference type="AlphaFoldDB" id="A0A6G1HIL4"/>
<keyword evidence="4 7" id="KW-0472">Membrane</keyword>